<dbReference type="GO" id="GO:0050136">
    <property type="term" value="F:NADH dehydrogenase (quinone) (non-electrogenic) activity"/>
    <property type="evidence" value="ECO:0007669"/>
    <property type="project" value="UniProtKB-UniRule"/>
</dbReference>
<dbReference type="EC" id="7.1.1.-" evidence="5"/>
<feature type="transmembrane region" description="Helical" evidence="5">
    <location>
        <begin position="12"/>
        <end position="31"/>
    </location>
</feature>
<keyword evidence="5" id="KW-0830">Ubiquinone</keyword>
<reference evidence="8 9" key="1">
    <citation type="submission" date="2018-05" db="EMBL/GenBank/DDBJ databases">
        <title>Zavarzinia sp. HR-AS.</title>
        <authorList>
            <person name="Lee Y."/>
            <person name="Jeon C.O."/>
        </authorList>
    </citation>
    <scope>NUCLEOTIDE SEQUENCE [LARGE SCALE GENOMIC DNA]</scope>
    <source>
        <strain evidence="8 9">HR-AS</strain>
    </source>
</reference>
<sequence>MTSTFSADIALILPELILAVGALALLLVGAYRGEGSSRLVGLGGMAVILVALFFTACAGTGETAHGFNDMVVVDGFGRFMKVLVLIGALVAIPMSVDFLKRAGADRFEFPVLILLATAGMMLMVSANDLITLYVGLELQSLSLYVLAAFLRDDARSTEAGLKYFVLGALSSGMLLYGCSLIYGFSGTTNFSDLAKGIATLGEHGAGIGLVVGIVFLVAGLAFKVSAVPFHMWTPDVYEGSPTPVTAFFAAAPKVAAMALFLRALTTPFGEIVAQWQQIIIFVSIASMLLGAFAAIGQTNMKRLLAYSSIGHVGYALVGLAAGGEQGIRGVLVYMAIYMVMTLGTFGVLLVMRKDGKPVESIADFAGLGRTHPWLAFVMAAFMFSLAGIPPLAGFFAKFYVFISAIEHGLYTLSVIGMLSSVVSAFYYLRVVKVMYFDAPEGQLETPFPLASRVVVTVTGAVTVLYFIVPGPLVAIAGAAAKTLVR</sequence>
<feature type="transmembrane region" description="Helical" evidence="5">
    <location>
        <begin position="107"/>
        <end position="124"/>
    </location>
</feature>
<keyword evidence="2 5" id="KW-0812">Transmembrane</keyword>
<comment type="catalytic activity">
    <reaction evidence="5">
        <text>a quinone + NADH + 5 H(+)(in) = a quinol + NAD(+) + 4 H(+)(out)</text>
        <dbReference type="Rhea" id="RHEA:57888"/>
        <dbReference type="ChEBI" id="CHEBI:15378"/>
        <dbReference type="ChEBI" id="CHEBI:24646"/>
        <dbReference type="ChEBI" id="CHEBI:57540"/>
        <dbReference type="ChEBI" id="CHEBI:57945"/>
        <dbReference type="ChEBI" id="CHEBI:132124"/>
    </reaction>
</comment>
<evidence type="ECO:0000259" key="7">
    <source>
        <dbReference type="Pfam" id="PF00361"/>
    </source>
</evidence>
<evidence type="ECO:0000256" key="4">
    <source>
        <dbReference type="ARBA" id="ARBA00023136"/>
    </source>
</evidence>
<keyword evidence="3 5" id="KW-1133">Transmembrane helix</keyword>
<dbReference type="HAMAP" id="MF_00445">
    <property type="entry name" value="NDH1_NuoN_1"/>
    <property type="match status" value="1"/>
</dbReference>
<dbReference type="PANTHER" id="PTHR22773">
    <property type="entry name" value="NADH DEHYDROGENASE"/>
    <property type="match status" value="1"/>
</dbReference>
<keyword evidence="5" id="KW-1278">Translocase</keyword>
<accession>A0A317EGZ4</accession>
<evidence type="ECO:0000256" key="5">
    <source>
        <dbReference type="HAMAP-Rule" id="MF_00445"/>
    </source>
</evidence>
<feature type="transmembrane region" description="Helical" evidence="5">
    <location>
        <begin position="449"/>
        <end position="468"/>
    </location>
</feature>
<gene>
    <name evidence="5" type="primary">nuoN</name>
    <name evidence="8" type="ORF">DKG74_01010</name>
</gene>
<evidence type="ECO:0000313" key="8">
    <source>
        <dbReference type="EMBL" id="PWR25584.1"/>
    </source>
</evidence>
<dbReference type="RefSeq" id="WP_109901712.1">
    <property type="nucleotide sequence ID" value="NZ_QGLE01000001.1"/>
</dbReference>
<dbReference type="PRINTS" id="PR01434">
    <property type="entry name" value="NADHDHGNASE5"/>
</dbReference>
<dbReference type="GO" id="GO:0012505">
    <property type="term" value="C:endomembrane system"/>
    <property type="evidence" value="ECO:0007669"/>
    <property type="project" value="UniProtKB-SubCell"/>
</dbReference>
<comment type="subunit">
    <text evidence="5">NDH-1 is composed of 14 different subunits. Subunits NuoA, H, J, K, L, M, N constitute the membrane sector of the complex.</text>
</comment>
<feature type="transmembrane region" description="Helical" evidence="5">
    <location>
        <begin position="76"/>
        <end position="95"/>
    </location>
</feature>
<dbReference type="GO" id="GO:0005886">
    <property type="term" value="C:plasma membrane"/>
    <property type="evidence" value="ECO:0007669"/>
    <property type="project" value="UniProtKB-SubCell"/>
</dbReference>
<feature type="domain" description="NADH:quinone oxidoreductase/Mrp antiporter transmembrane" evidence="7">
    <location>
        <begin position="126"/>
        <end position="422"/>
    </location>
</feature>
<keyword evidence="9" id="KW-1185">Reference proteome</keyword>
<evidence type="ECO:0000256" key="2">
    <source>
        <dbReference type="ARBA" id="ARBA00022692"/>
    </source>
</evidence>
<comment type="function">
    <text evidence="5">NDH-1 shuttles electrons from NADH, via FMN and iron-sulfur (Fe-S) centers, to quinones in the respiratory chain. The immediate electron acceptor for the enzyme in this species is believed to be ubiquinone. Couples the redox reaction to proton translocation (for every two electrons transferred, four hydrogen ions are translocated across the cytoplasmic membrane), and thus conserves the redox energy in a proton gradient.</text>
</comment>
<proteinExistence type="inferred from homology"/>
<keyword evidence="5" id="KW-0520">NAD</keyword>
<feature type="transmembrane region" description="Helical" evidence="5">
    <location>
        <begin position="243"/>
        <end position="263"/>
    </location>
</feature>
<feature type="transmembrane region" description="Helical" evidence="5">
    <location>
        <begin position="408"/>
        <end position="428"/>
    </location>
</feature>
<organism evidence="8 9">
    <name type="scientific">Zavarzinia aquatilis</name>
    <dbReference type="NCBI Taxonomy" id="2211142"/>
    <lineage>
        <taxon>Bacteria</taxon>
        <taxon>Pseudomonadati</taxon>
        <taxon>Pseudomonadota</taxon>
        <taxon>Alphaproteobacteria</taxon>
        <taxon>Rhodospirillales</taxon>
        <taxon>Zavarziniaceae</taxon>
        <taxon>Zavarzinia</taxon>
    </lineage>
</organism>
<evidence type="ECO:0000256" key="6">
    <source>
        <dbReference type="RuleBase" id="RU000320"/>
    </source>
</evidence>
<dbReference type="InterPro" id="IPR001750">
    <property type="entry name" value="ND/Mrp_TM"/>
</dbReference>
<feature type="transmembrane region" description="Helical" evidence="5">
    <location>
        <begin position="303"/>
        <end position="323"/>
    </location>
</feature>
<dbReference type="InterPro" id="IPR010096">
    <property type="entry name" value="NADH-Q_OxRdtase_suN/2"/>
</dbReference>
<dbReference type="OrthoDB" id="9811718at2"/>
<dbReference type="EMBL" id="QGLE01000001">
    <property type="protein sequence ID" value="PWR25584.1"/>
    <property type="molecule type" value="Genomic_DNA"/>
</dbReference>
<dbReference type="GO" id="GO:0008137">
    <property type="term" value="F:NADH dehydrogenase (ubiquinone) activity"/>
    <property type="evidence" value="ECO:0007669"/>
    <property type="project" value="InterPro"/>
</dbReference>
<feature type="transmembrane region" description="Helical" evidence="5">
    <location>
        <begin position="372"/>
        <end position="396"/>
    </location>
</feature>
<name>A0A317EGZ4_9PROT</name>
<keyword evidence="5" id="KW-1003">Cell membrane</keyword>
<feature type="transmembrane region" description="Helical" evidence="5">
    <location>
        <begin position="275"/>
        <end position="296"/>
    </location>
</feature>
<dbReference type="GO" id="GO:0048038">
    <property type="term" value="F:quinone binding"/>
    <property type="evidence" value="ECO:0007669"/>
    <property type="project" value="UniProtKB-KW"/>
</dbReference>
<keyword evidence="5" id="KW-0874">Quinone</keyword>
<protein>
    <recommendedName>
        <fullName evidence="5">NADH-quinone oxidoreductase subunit N</fullName>
        <ecNumber evidence="5">7.1.1.-</ecNumber>
    </recommendedName>
    <alternativeName>
        <fullName evidence="5">NADH dehydrogenase I subunit N</fullName>
    </alternativeName>
    <alternativeName>
        <fullName evidence="5">NDH-1 subunit N</fullName>
    </alternativeName>
</protein>
<dbReference type="Proteomes" id="UP000245461">
    <property type="component" value="Unassembled WGS sequence"/>
</dbReference>
<feature type="transmembrane region" description="Helical" evidence="5">
    <location>
        <begin position="38"/>
        <end position="56"/>
    </location>
</feature>
<feature type="transmembrane region" description="Helical" evidence="5">
    <location>
        <begin position="163"/>
        <end position="184"/>
    </location>
</feature>
<dbReference type="NCBIfam" id="TIGR01770">
    <property type="entry name" value="NDH_I_N"/>
    <property type="match status" value="1"/>
</dbReference>
<feature type="transmembrane region" description="Helical" evidence="5">
    <location>
        <begin position="329"/>
        <end position="351"/>
    </location>
</feature>
<keyword evidence="5" id="KW-0813">Transport</keyword>
<dbReference type="GO" id="GO:0042773">
    <property type="term" value="P:ATP synthesis coupled electron transport"/>
    <property type="evidence" value="ECO:0007669"/>
    <property type="project" value="InterPro"/>
</dbReference>
<comment type="similarity">
    <text evidence="5">Belongs to the complex I subunit 2 family.</text>
</comment>
<comment type="subcellular location">
    <subcellularLocation>
        <location evidence="5">Cell membrane</location>
        <topology evidence="5">Multi-pass membrane protein</topology>
    </subcellularLocation>
    <subcellularLocation>
        <location evidence="1">Endomembrane system</location>
        <topology evidence="1">Multi-pass membrane protein</topology>
    </subcellularLocation>
    <subcellularLocation>
        <location evidence="6">Membrane</location>
        <topology evidence="6">Multi-pass membrane protein</topology>
    </subcellularLocation>
</comment>
<comment type="caution">
    <text evidence="8">The sequence shown here is derived from an EMBL/GenBank/DDBJ whole genome shotgun (WGS) entry which is preliminary data.</text>
</comment>
<feature type="transmembrane region" description="Helical" evidence="5">
    <location>
        <begin position="204"/>
        <end position="222"/>
    </location>
</feature>
<evidence type="ECO:0000256" key="3">
    <source>
        <dbReference type="ARBA" id="ARBA00022989"/>
    </source>
</evidence>
<dbReference type="Pfam" id="PF00361">
    <property type="entry name" value="Proton_antipo_M"/>
    <property type="match status" value="1"/>
</dbReference>
<dbReference type="AlphaFoldDB" id="A0A317EGZ4"/>
<keyword evidence="4 5" id="KW-0472">Membrane</keyword>
<dbReference type="NCBIfam" id="NF004440">
    <property type="entry name" value="PRK05777.1-3"/>
    <property type="match status" value="1"/>
</dbReference>
<evidence type="ECO:0000256" key="1">
    <source>
        <dbReference type="ARBA" id="ARBA00004127"/>
    </source>
</evidence>
<evidence type="ECO:0000313" key="9">
    <source>
        <dbReference type="Proteomes" id="UP000245461"/>
    </source>
</evidence>